<feature type="non-terminal residue" evidence="1">
    <location>
        <position position="1"/>
    </location>
</feature>
<gene>
    <name evidence="1" type="ORF">HPB47_010465</name>
</gene>
<organism evidence="1 2">
    <name type="scientific">Ixodes persulcatus</name>
    <name type="common">Taiga tick</name>
    <dbReference type="NCBI Taxonomy" id="34615"/>
    <lineage>
        <taxon>Eukaryota</taxon>
        <taxon>Metazoa</taxon>
        <taxon>Ecdysozoa</taxon>
        <taxon>Arthropoda</taxon>
        <taxon>Chelicerata</taxon>
        <taxon>Arachnida</taxon>
        <taxon>Acari</taxon>
        <taxon>Parasitiformes</taxon>
        <taxon>Ixodida</taxon>
        <taxon>Ixodoidea</taxon>
        <taxon>Ixodidae</taxon>
        <taxon>Ixodinae</taxon>
        <taxon>Ixodes</taxon>
    </lineage>
</organism>
<protein>
    <submittedName>
        <fullName evidence="1">Uncharacterized protein</fullName>
    </submittedName>
</protein>
<dbReference type="EMBL" id="JABSTQ010011351">
    <property type="protein sequence ID" value="KAG0412390.1"/>
    <property type="molecule type" value="Genomic_DNA"/>
</dbReference>
<evidence type="ECO:0000313" key="2">
    <source>
        <dbReference type="Proteomes" id="UP000805193"/>
    </source>
</evidence>
<dbReference type="Proteomes" id="UP000805193">
    <property type="component" value="Unassembled WGS sequence"/>
</dbReference>
<name>A0AC60NZ06_IXOPE</name>
<proteinExistence type="predicted"/>
<comment type="caution">
    <text evidence="1">The sequence shown here is derived from an EMBL/GenBank/DDBJ whole genome shotgun (WGS) entry which is preliminary data.</text>
</comment>
<keyword evidence="2" id="KW-1185">Reference proteome</keyword>
<evidence type="ECO:0000313" key="1">
    <source>
        <dbReference type="EMBL" id="KAG0412390.1"/>
    </source>
</evidence>
<sequence length="772" mass="85709">TAGLEISPQKSCYAQVANKSGRKSASKSNFHLKIGPTTIPETEELRVLGLNIHQSGSGTHWLQKENNSSATTLHLIRRIAPRSGGARTVLQPRLFYQAQFQRLTSQQWARLEVVNRDAMRATTALPRLKAVQPLQEHAQLNTVTELVNQREQTRILKRKHIPAAAALHSYFYGGRPLTATLDGIPPWCYTNITTNKTTKLRRSDQPAPTPETRIPQGQCVVYTDAAVLPRGGRVAFVSPSHPGIQATCNYKSHTPDSLLLELQAIHDAIKAPLLDLSPASLPSDPRSDLIAQKNLFRRDTRALIPPCVCSLPRNLSRASDWGGPNTFYYVDLHGDTHLPTREPALSVRPLWLRRMLIICCGSAPGPRPPETDDAFFICDVREVERKVTLWKQELPRVMPFYAVKSCRDVVVLETLNILGVNFDCSNREELQTAFDMGVDPNRIVLANTAKCTSDLRFAEQHGVALMTVDSEEELYKIKDPEARLLLRITTNEAGSQITMNTKYGCTVEEAKTVLRTAQRLGSNVVGVSFHVGCAFKHPEIFAFTIKTAKAVFDVASRFGFKMSLLDIGGGFPGGLRKHDTFLKVCEAVRLSINRHFPESSGVRVIAEPGQFFVTSAFTLVTKVVGKRKRDIVFDGFSYGHEDIFINESKFNSIPRGMFQYLDVTFRPLNPPYDRPRNVLTTVWSTSSSPLDRVREKVLLFDVAVDEWLLMDNMGSYSLVLTCGFNGSGFPPVKYIASAASASRVQAVLDSSSVSSGYGQLNQALNSRGNKKP</sequence>
<reference evidence="1 2" key="1">
    <citation type="journal article" date="2020" name="Cell">
        <title>Large-Scale Comparative Analyses of Tick Genomes Elucidate Their Genetic Diversity and Vector Capacities.</title>
        <authorList>
            <consortium name="Tick Genome and Microbiome Consortium (TIGMIC)"/>
            <person name="Jia N."/>
            <person name="Wang J."/>
            <person name="Shi W."/>
            <person name="Du L."/>
            <person name="Sun Y."/>
            <person name="Zhan W."/>
            <person name="Jiang J.F."/>
            <person name="Wang Q."/>
            <person name="Zhang B."/>
            <person name="Ji P."/>
            <person name="Bell-Sakyi L."/>
            <person name="Cui X.M."/>
            <person name="Yuan T.T."/>
            <person name="Jiang B.G."/>
            <person name="Yang W.F."/>
            <person name="Lam T.T."/>
            <person name="Chang Q.C."/>
            <person name="Ding S.J."/>
            <person name="Wang X.J."/>
            <person name="Zhu J.G."/>
            <person name="Ruan X.D."/>
            <person name="Zhao L."/>
            <person name="Wei J.T."/>
            <person name="Ye R.Z."/>
            <person name="Que T.C."/>
            <person name="Du C.H."/>
            <person name="Zhou Y.H."/>
            <person name="Cheng J.X."/>
            <person name="Dai P.F."/>
            <person name="Guo W.B."/>
            <person name="Han X.H."/>
            <person name="Huang E.J."/>
            <person name="Li L.F."/>
            <person name="Wei W."/>
            <person name="Gao Y.C."/>
            <person name="Liu J.Z."/>
            <person name="Shao H.Z."/>
            <person name="Wang X."/>
            <person name="Wang C.C."/>
            <person name="Yang T.C."/>
            <person name="Huo Q.B."/>
            <person name="Li W."/>
            <person name="Chen H.Y."/>
            <person name="Chen S.E."/>
            <person name="Zhou L.G."/>
            <person name="Ni X.B."/>
            <person name="Tian J.H."/>
            <person name="Sheng Y."/>
            <person name="Liu T."/>
            <person name="Pan Y.S."/>
            <person name="Xia L.Y."/>
            <person name="Li J."/>
            <person name="Zhao F."/>
            <person name="Cao W.C."/>
        </authorList>
    </citation>
    <scope>NUCLEOTIDE SEQUENCE [LARGE SCALE GENOMIC DNA]</scope>
    <source>
        <strain evidence="1">Iper-2018</strain>
    </source>
</reference>
<accession>A0AC60NZ06</accession>